<dbReference type="PANTHER" id="PTHR47356:SF2">
    <property type="entry name" value="FAD-BINDING DOMAIN-CONTAINING PROTEIN-RELATED"/>
    <property type="match status" value="1"/>
</dbReference>
<dbReference type="GO" id="GO:0004497">
    <property type="term" value="F:monooxygenase activity"/>
    <property type="evidence" value="ECO:0007669"/>
    <property type="project" value="InterPro"/>
</dbReference>
<dbReference type="RefSeq" id="XP_681647.1">
    <property type="nucleotide sequence ID" value="XM_676555.1"/>
</dbReference>
<dbReference type="Gene3D" id="3.50.50.60">
    <property type="entry name" value="FAD/NAD(P)-binding domain"/>
    <property type="match status" value="2"/>
</dbReference>
<dbReference type="STRING" id="227321.Q5ATK2"/>
<organism evidence="6 7">
    <name type="scientific">Emericella nidulans (strain FGSC A4 / ATCC 38163 / CBS 112.46 / NRRL 194 / M139)</name>
    <name type="common">Aspergillus nidulans</name>
    <dbReference type="NCBI Taxonomy" id="227321"/>
    <lineage>
        <taxon>Eukaryota</taxon>
        <taxon>Fungi</taxon>
        <taxon>Dikarya</taxon>
        <taxon>Ascomycota</taxon>
        <taxon>Pezizomycotina</taxon>
        <taxon>Eurotiomycetes</taxon>
        <taxon>Eurotiomycetidae</taxon>
        <taxon>Eurotiales</taxon>
        <taxon>Aspergillaceae</taxon>
        <taxon>Aspergillus</taxon>
        <taxon>Aspergillus subgen. Nidulantes</taxon>
    </lineage>
</organism>
<accession>Q5ATK2</accession>
<accession>C8VE76</accession>
<evidence type="ECO:0000256" key="3">
    <source>
        <dbReference type="ARBA" id="ARBA00022827"/>
    </source>
</evidence>
<keyword evidence="4" id="KW-0560">Oxidoreductase</keyword>
<evidence type="ECO:0000259" key="5">
    <source>
        <dbReference type="Pfam" id="PF01494"/>
    </source>
</evidence>
<dbReference type="InParanoid" id="Q5ATK2"/>
<protein>
    <recommendedName>
        <fullName evidence="5">FAD-binding domain-containing protein</fullName>
    </recommendedName>
</protein>
<evidence type="ECO:0000256" key="4">
    <source>
        <dbReference type="ARBA" id="ARBA00023002"/>
    </source>
</evidence>
<dbReference type="KEGG" id="ani:ANIA_08378"/>
<dbReference type="InterPro" id="IPR002938">
    <property type="entry name" value="FAD-bd"/>
</dbReference>
<dbReference type="VEuPathDB" id="FungiDB:AN8378"/>
<dbReference type="InterPro" id="IPR050562">
    <property type="entry name" value="FAD_mOase_fung"/>
</dbReference>
<name>Q5ATK2_EMENI</name>
<keyword evidence="3" id="KW-0274">FAD</keyword>
<reference evidence="7" key="2">
    <citation type="journal article" date="2009" name="Fungal Genet. Biol.">
        <title>The 2008 update of the Aspergillus nidulans genome annotation: a community effort.</title>
        <authorList>
            <person name="Wortman J.R."/>
            <person name="Gilsenan J.M."/>
            <person name="Joardar V."/>
            <person name="Deegan J."/>
            <person name="Clutterbuck J."/>
            <person name="Andersen M.R."/>
            <person name="Archer D."/>
            <person name="Bencina M."/>
            <person name="Braus G."/>
            <person name="Coutinho P."/>
            <person name="von Dohren H."/>
            <person name="Doonan J."/>
            <person name="Driessen A.J."/>
            <person name="Durek P."/>
            <person name="Espeso E."/>
            <person name="Fekete E."/>
            <person name="Flipphi M."/>
            <person name="Estrada C.G."/>
            <person name="Geysens S."/>
            <person name="Goldman G."/>
            <person name="de Groot P.W."/>
            <person name="Hansen K."/>
            <person name="Harris S.D."/>
            <person name="Heinekamp T."/>
            <person name="Helmstaedt K."/>
            <person name="Henrissat B."/>
            <person name="Hofmann G."/>
            <person name="Homan T."/>
            <person name="Horio T."/>
            <person name="Horiuchi H."/>
            <person name="James S."/>
            <person name="Jones M."/>
            <person name="Karaffa L."/>
            <person name="Karanyi Z."/>
            <person name="Kato M."/>
            <person name="Keller N."/>
            <person name="Kelly D.E."/>
            <person name="Kiel J.A."/>
            <person name="Kim J.M."/>
            <person name="van der Klei I.J."/>
            <person name="Klis F.M."/>
            <person name="Kovalchuk A."/>
            <person name="Krasevec N."/>
            <person name="Kubicek C.P."/>
            <person name="Liu B."/>
            <person name="Maccabe A."/>
            <person name="Meyer V."/>
            <person name="Mirabito P."/>
            <person name="Miskei M."/>
            <person name="Mos M."/>
            <person name="Mullins J."/>
            <person name="Nelson D.R."/>
            <person name="Nielsen J."/>
            <person name="Oakley B.R."/>
            <person name="Osmani S.A."/>
            <person name="Pakula T."/>
            <person name="Paszewski A."/>
            <person name="Paulsen I."/>
            <person name="Pilsyk S."/>
            <person name="Pocsi I."/>
            <person name="Punt P.J."/>
            <person name="Ram A.F."/>
            <person name="Ren Q."/>
            <person name="Robellet X."/>
            <person name="Robson G."/>
            <person name="Seiboth B."/>
            <person name="van Solingen P."/>
            <person name="Specht T."/>
            <person name="Sun J."/>
            <person name="Taheri-Talesh N."/>
            <person name="Takeshita N."/>
            <person name="Ussery D."/>
            <person name="vanKuyk P.A."/>
            <person name="Visser H."/>
            <person name="van de Vondervoort P.J."/>
            <person name="de Vries R.P."/>
            <person name="Walton J."/>
            <person name="Xiang X."/>
            <person name="Xiong Y."/>
            <person name="Zeng A.P."/>
            <person name="Brandt B.W."/>
            <person name="Cornell M.J."/>
            <person name="van den Hondel C.A."/>
            <person name="Visser J."/>
            <person name="Oliver S.G."/>
            <person name="Turner G."/>
        </authorList>
    </citation>
    <scope>GENOME REANNOTATION</scope>
    <source>
        <strain evidence="7">FGSC A4 / ATCC 38163 / CBS 112.46 / NRRL 194 / M139</strain>
    </source>
</reference>
<dbReference type="SUPFAM" id="SSF51905">
    <property type="entry name" value="FAD/NAD(P)-binding domain"/>
    <property type="match status" value="1"/>
</dbReference>
<dbReference type="OrthoDB" id="10029326at2759"/>
<reference evidence="7" key="1">
    <citation type="journal article" date="2005" name="Nature">
        <title>Sequencing of Aspergillus nidulans and comparative analysis with A. fumigatus and A. oryzae.</title>
        <authorList>
            <person name="Galagan J.E."/>
            <person name="Calvo S.E."/>
            <person name="Cuomo C."/>
            <person name="Ma L.J."/>
            <person name="Wortman J.R."/>
            <person name="Batzoglou S."/>
            <person name="Lee S.I."/>
            <person name="Basturkmen M."/>
            <person name="Spevak C.C."/>
            <person name="Clutterbuck J."/>
            <person name="Kapitonov V."/>
            <person name="Jurka J."/>
            <person name="Scazzocchio C."/>
            <person name="Farman M."/>
            <person name="Butler J."/>
            <person name="Purcell S."/>
            <person name="Harris S."/>
            <person name="Braus G.H."/>
            <person name="Draht O."/>
            <person name="Busch S."/>
            <person name="D'Enfert C."/>
            <person name="Bouchier C."/>
            <person name="Goldman G.H."/>
            <person name="Bell-Pedersen D."/>
            <person name="Griffiths-Jones S."/>
            <person name="Doonan J.H."/>
            <person name="Yu J."/>
            <person name="Vienken K."/>
            <person name="Pain A."/>
            <person name="Freitag M."/>
            <person name="Selker E.U."/>
            <person name="Archer D.B."/>
            <person name="Penalva M.A."/>
            <person name="Oakley B.R."/>
            <person name="Momany M."/>
            <person name="Tanaka T."/>
            <person name="Kumagai T."/>
            <person name="Asai K."/>
            <person name="Machida M."/>
            <person name="Nierman W.C."/>
            <person name="Denning D.W."/>
            <person name="Caddick M."/>
            <person name="Hynes M."/>
            <person name="Paoletti M."/>
            <person name="Fischer R."/>
            <person name="Miller B."/>
            <person name="Dyer P."/>
            <person name="Sachs M.S."/>
            <person name="Osmani S.A."/>
            <person name="Birren B.W."/>
        </authorList>
    </citation>
    <scope>NUCLEOTIDE SEQUENCE [LARGE SCALE GENOMIC DNA]</scope>
    <source>
        <strain evidence="7">FGSC A4 / ATCC 38163 / CBS 112.46 / NRRL 194 / M139</strain>
    </source>
</reference>
<dbReference type="HOGENOM" id="CLU_009665_12_1_1"/>
<evidence type="ECO:0000256" key="1">
    <source>
        <dbReference type="ARBA" id="ARBA00007992"/>
    </source>
</evidence>
<comment type="similarity">
    <text evidence="1">Belongs to the paxM FAD-dependent monooxygenase family.</text>
</comment>
<feature type="domain" description="FAD-binding" evidence="5">
    <location>
        <begin position="222"/>
        <end position="276"/>
    </location>
</feature>
<keyword evidence="7" id="KW-1185">Reference proteome</keyword>
<proteinExistence type="inferred from homology"/>
<dbReference type="EMBL" id="BN001305">
    <property type="protein sequence ID" value="CBF80419.1"/>
    <property type="molecule type" value="Genomic_DNA"/>
</dbReference>
<dbReference type="GO" id="GO:0044550">
    <property type="term" value="P:secondary metabolite biosynthetic process"/>
    <property type="evidence" value="ECO:0000318"/>
    <property type="project" value="GO_Central"/>
</dbReference>
<dbReference type="Pfam" id="PF01494">
    <property type="entry name" value="FAD_binding_3"/>
    <property type="match status" value="2"/>
</dbReference>
<sequence length="321" mass="36099">MDEEEARKSKFRVIIVGGSVAGLTLAHCLARADIDHIVLEKRAEISPQEGAFIGIWLNGGRILDQLGLYDELKSATAPIHKMHVRFPDEFVFNSLLPWDIYESRVRSETWRLAEATQSGIATTLERNVEYACIFGISEQLAGLKIGEHINSYSKGLCVITFHGRESRVFWFILVKLPQKSENPNTPRFSADDAAKFCRKFSPVRVTEHVCVGDLWATRTFASMTALEEGLLQTWHFSRFVLLGDSVHKMTPNNGQGANTSVEDAAMLASLLREALRLNLEYCNATLALDKLLAEFQSRRYNRVKGTYLRSEFGAMLGRQAL</sequence>
<dbReference type="InterPro" id="IPR036188">
    <property type="entry name" value="FAD/NAD-bd_sf"/>
</dbReference>
<dbReference type="GeneID" id="2868767"/>
<dbReference type="Proteomes" id="UP000000560">
    <property type="component" value="Chromosome V"/>
</dbReference>
<gene>
    <name evidence="6" type="ORF">ANIA_08378</name>
</gene>
<dbReference type="PANTHER" id="PTHR47356">
    <property type="entry name" value="FAD-DEPENDENT MONOOXYGENASE ASQG-RELATED"/>
    <property type="match status" value="1"/>
</dbReference>
<evidence type="ECO:0000256" key="2">
    <source>
        <dbReference type="ARBA" id="ARBA00022630"/>
    </source>
</evidence>
<evidence type="ECO:0000313" key="7">
    <source>
        <dbReference type="Proteomes" id="UP000000560"/>
    </source>
</evidence>
<feature type="domain" description="FAD-binding" evidence="5">
    <location>
        <begin position="11"/>
        <end position="89"/>
    </location>
</feature>
<evidence type="ECO:0000313" key="6">
    <source>
        <dbReference type="EMBL" id="CBF80419.1"/>
    </source>
</evidence>
<keyword evidence="2" id="KW-0285">Flavoprotein</keyword>
<dbReference type="GO" id="GO:0071949">
    <property type="term" value="F:FAD binding"/>
    <property type="evidence" value="ECO:0007669"/>
    <property type="project" value="InterPro"/>
</dbReference>
<dbReference type="OMA" id="SHEDYGM"/>
<dbReference type="AlphaFoldDB" id="Q5ATK2"/>
<dbReference type="eggNOG" id="KOG2614">
    <property type="taxonomic scope" value="Eukaryota"/>
</dbReference>